<accession>A0A0F9F615</accession>
<dbReference type="AlphaFoldDB" id="A0A0F9F615"/>
<protein>
    <submittedName>
        <fullName evidence="2">Uncharacterized protein</fullName>
    </submittedName>
</protein>
<dbReference type="EMBL" id="LAZR01024818">
    <property type="protein sequence ID" value="KKL73911.1"/>
    <property type="molecule type" value="Genomic_DNA"/>
</dbReference>
<organism evidence="2">
    <name type="scientific">marine sediment metagenome</name>
    <dbReference type="NCBI Taxonomy" id="412755"/>
    <lineage>
        <taxon>unclassified sequences</taxon>
        <taxon>metagenomes</taxon>
        <taxon>ecological metagenomes</taxon>
    </lineage>
</organism>
<keyword evidence="1" id="KW-0472">Membrane</keyword>
<name>A0A0F9F615_9ZZZZ</name>
<feature type="transmembrane region" description="Helical" evidence="1">
    <location>
        <begin position="20"/>
        <end position="44"/>
    </location>
</feature>
<keyword evidence="1" id="KW-0812">Transmembrane</keyword>
<evidence type="ECO:0000313" key="2">
    <source>
        <dbReference type="EMBL" id="KKL73911.1"/>
    </source>
</evidence>
<keyword evidence="1" id="KW-1133">Transmembrane helix</keyword>
<comment type="caution">
    <text evidence="2">The sequence shown here is derived from an EMBL/GenBank/DDBJ whole genome shotgun (WGS) entry which is preliminary data.</text>
</comment>
<reference evidence="2" key="1">
    <citation type="journal article" date="2015" name="Nature">
        <title>Complex archaea that bridge the gap between prokaryotes and eukaryotes.</title>
        <authorList>
            <person name="Spang A."/>
            <person name="Saw J.H."/>
            <person name="Jorgensen S.L."/>
            <person name="Zaremba-Niedzwiedzka K."/>
            <person name="Martijn J."/>
            <person name="Lind A.E."/>
            <person name="van Eijk R."/>
            <person name="Schleper C."/>
            <person name="Guy L."/>
            <person name="Ettema T.J."/>
        </authorList>
    </citation>
    <scope>NUCLEOTIDE SEQUENCE</scope>
</reference>
<proteinExistence type="predicted"/>
<gene>
    <name evidence="2" type="ORF">LCGC14_2070140</name>
</gene>
<evidence type="ECO:0000256" key="1">
    <source>
        <dbReference type="SAM" id="Phobius"/>
    </source>
</evidence>
<sequence length="117" mass="13058">MKKTKKKRPVKKQDVVSKAVNVIGGIIYMTALTCIPVIVAGLIANAMTPEDDDSAAIPKTPPLSDHQKLLLKLKKKYSDHKIGQTQELTKEECLDEGMSENEYFYRKAIGFIPNKPD</sequence>